<keyword evidence="1" id="KW-0812">Transmembrane</keyword>
<organism evidence="2">
    <name type="scientific">marine sediment metagenome</name>
    <dbReference type="NCBI Taxonomy" id="412755"/>
    <lineage>
        <taxon>unclassified sequences</taxon>
        <taxon>metagenomes</taxon>
        <taxon>ecological metagenomes</taxon>
    </lineage>
</organism>
<evidence type="ECO:0008006" key="3">
    <source>
        <dbReference type="Google" id="ProtNLM"/>
    </source>
</evidence>
<feature type="transmembrane region" description="Helical" evidence="1">
    <location>
        <begin position="74"/>
        <end position="93"/>
    </location>
</feature>
<feature type="transmembrane region" description="Helical" evidence="1">
    <location>
        <begin position="49"/>
        <end position="68"/>
    </location>
</feature>
<sequence>AGGVVASYTLFASAYGIEIAALFSGPLILALALLMVSPIPYPKDKLFEVSRRSAFGMLFVAILCLAVFHAKPKVMLFVVGLAYTVLGPWRVYAERKRSAAASSEQPSPQPAAHETR</sequence>
<proteinExistence type="predicted"/>
<reference evidence="2" key="1">
    <citation type="journal article" date="2014" name="Front. Microbiol.">
        <title>High frequency of phylogenetically diverse reductive dehalogenase-homologous genes in deep subseafloor sedimentary metagenomes.</title>
        <authorList>
            <person name="Kawai M."/>
            <person name="Futagami T."/>
            <person name="Toyoda A."/>
            <person name="Takaki Y."/>
            <person name="Nishi S."/>
            <person name="Hori S."/>
            <person name="Arai W."/>
            <person name="Tsubouchi T."/>
            <person name="Morono Y."/>
            <person name="Uchiyama I."/>
            <person name="Ito T."/>
            <person name="Fujiyama A."/>
            <person name="Inagaki F."/>
            <person name="Takami H."/>
        </authorList>
    </citation>
    <scope>NUCLEOTIDE SEQUENCE</scope>
    <source>
        <strain evidence="2">Expedition CK06-06</strain>
    </source>
</reference>
<keyword evidence="1" id="KW-0472">Membrane</keyword>
<dbReference type="EMBL" id="BARS01034278">
    <property type="protein sequence ID" value="GAG20453.1"/>
    <property type="molecule type" value="Genomic_DNA"/>
</dbReference>
<protein>
    <recommendedName>
        <fullName evidence="3">CDP-diacylglycerol--serine O-phosphatidyltransferase</fullName>
    </recommendedName>
</protein>
<evidence type="ECO:0000256" key="1">
    <source>
        <dbReference type="SAM" id="Phobius"/>
    </source>
</evidence>
<feature type="non-terminal residue" evidence="2">
    <location>
        <position position="1"/>
    </location>
</feature>
<name>X0W792_9ZZZZ</name>
<evidence type="ECO:0000313" key="2">
    <source>
        <dbReference type="EMBL" id="GAG20453.1"/>
    </source>
</evidence>
<keyword evidence="1" id="KW-1133">Transmembrane helix</keyword>
<dbReference type="AlphaFoldDB" id="X0W792"/>
<feature type="transmembrane region" description="Helical" evidence="1">
    <location>
        <begin position="12"/>
        <end position="37"/>
    </location>
</feature>
<comment type="caution">
    <text evidence="2">The sequence shown here is derived from an EMBL/GenBank/DDBJ whole genome shotgun (WGS) entry which is preliminary data.</text>
</comment>
<accession>X0W792</accession>
<gene>
    <name evidence="2" type="ORF">S01H1_52978</name>
</gene>